<organism evidence="1 2">
    <name type="scientific">Flagellimonas alvinocaridis</name>
    <dbReference type="NCBI Taxonomy" id="2530200"/>
    <lineage>
        <taxon>Bacteria</taxon>
        <taxon>Pseudomonadati</taxon>
        <taxon>Bacteroidota</taxon>
        <taxon>Flavobacteriia</taxon>
        <taxon>Flavobacteriales</taxon>
        <taxon>Flavobacteriaceae</taxon>
        <taxon>Flagellimonas</taxon>
    </lineage>
</organism>
<name>A0A4S8RLE0_9FLAO</name>
<dbReference type="Proteomes" id="UP000310406">
    <property type="component" value="Unassembled WGS sequence"/>
</dbReference>
<comment type="caution">
    <text evidence="1">The sequence shown here is derived from an EMBL/GenBank/DDBJ whole genome shotgun (WGS) entry which is preliminary data.</text>
</comment>
<dbReference type="AlphaFoldDB" id="A0A4S8RLE0"/>
<dbReference type="OrthoDB" id="5522116at2"/>
<evidence type="ECO:0000313" key="1">
    <source>
        <dbReference type="EMBL" id="THV59307.1"/>
    </source>
</evidence>
<protein>
    <recommendedName>
        <fullName evidence="3">Lipoprotein</fullName>
    </recommendedName>
</protein>
<accession>A0A4S8RLE0</accession>
<gene>
    <name evidence="1" type="ORF">EZV76_10805</name>
</gene>
<reference evidence="1 2" key="1">
    <citation type="submission" date="2019-03" db="EMBL/GenBank/DDBJ databases">
        <title>Muricauda SCR12 sp.nov, a marine bacterium isolated from Pacific Ocean:the Okinawa trough.</title>
        <authorList>
            <person name="Liu L."/>
        </authorList>
    </citation>
    <scope>NUCLEOTIDE SEQUENCE [LARGE SCALE GENOMIC DNA]</scope>
    <source>
        <strain evidence="1 2">SCR12</strain>
    </source>
</reference>
<evidence type="ECO:0000313" key="2">
    <source>
        <dbReference type="Proteomes" id="UP000310406"/>
    </source>
</evidence>
<dbReference type="EMBL" id="SNTZ01000004">
    <property type="protein sequence ID" value="THV59307.1"/>
    <property type="molecule type" value="Genomic_DNA"/>
</dbReference>
<dbReference type="PROSITE" id="PS51257">
    <property type="entry name" value="PROKAR_LIPOPROTEIN"/>
    <property type="match status" value="1"/>
</dbReference>
<evidence type="ECO:0008006" key="3">
    <source>
        <dbReference type="Google" id="ProtNLM"/>
    </source>
</evidence>
<dbReference type="RefSeq" id="WP_136566554.1">
    <property type="nucleotide sequence ID" value="NZ_SNTZ01000004.1"/>
</dbReference>
<sequence>MKKLFFVLSTIGILSACSSDDSGININEENYLIFGHFYGECGGEGCVETFKLTNDSLFEDTVDDYSGQNTDFVELDNDLFEQVKNLTDFFPNRLLNQSETVFGCPDCADGGGLFILYSENGKEKSWRIDQVKDNVPEFLHGFMDKVNEKIGLINQ</sequence>
<keyword evidence="2" id="KW-1185">Reference proteome</keyword>
<proteinExistence type="predicted"/>